<dbReference type="eggNOG" id="COG1396">
    <property type="taxonomic scope" value="Bacteria"/>
</dbReference>
<dbReference type="Gene3D" id="3.30.2020.10">
    <property type="entry name" value="NE0471-like N-terminal domain"/>
    <property type="match status" value="1"/>
</dbReference>
<sequence length="80" mass="9016">MLQPKVLDVQPLPDYKLLLLFETGEKKVFDVMPYIKGSWYEKLKVPAVFQTVHVSGATVTWADGQDIAPHELYDNSVPAV</sequence>
<dbReference type="STRING" id="888060.HMPREF9081_2189"/>
<dbReference type="SUPFAM" id="SSF143880">
    <property type="entry name" value="NE0471 N-terminal domain-like"/>
    <property type="match status" value="1"/>
</dbReference>
<gene>
    <name evidence="1" type="ORF">HMPREF9081_2189</name>
</gene>
<dbReference type="InterPro" id="IPR036782">
    <property type="entry name" value="NE0471-like_N"/>
</dbReference>
<protein>
    <recommendedName>
        <fullName evidence="3">DUF2442 domain-containing protein</fullName>
    </recommendedName>
</protein>
<dbReference type="Pfam" id="PF10387">
    <property type="entry name" value="DUF2442"/>
    <property type="match status" value="1"/>
</dbReference>
<dbReference type="EMBL" id="AFHQ01000054">
    <property type="protein sequence ID" value="EGK57671.1"/>
    <property type="molecule type" value="Genomic_DNA"/>
</dbReference>
<name>F5RPK3_9FIRM</name>
<dbReference type="OrthoDB" id="162796at2"/>
<dbReference type="RefSeq" id="WP_006307284.1">
    <property type="nucleotide sequence ID" value="NZ_GL892076.1"/>
</dbReference>
<proteinExistence type="predicted"/>
<evidence type="ECO:0000313" key="2">
    <source>
        <dbReference type="Proteomes" id="UP000004067"/>
    </source>
</evidence>
<dbReference type="AlphaFoldDB" id="F5RPK3"/>
<dbReference type="HOGENOM" id="CLU_153045_4_1_9"/>
<reference evidence="1 2" key="1">
    <citation type="submission" date="2011-04" db="EMBL/GenBank/DDBJ databases">
        <authorList>
            <person name="Muzny D."/>
            <person name="Qin X."/>
            <person name="Deng J."/>
            <person name="Jiang H."/>
            <person name="Liu Y."/>
            <person name="Qu J."/>
            <person name="Song X.-Z."/>
            <person name="Zhang L."/>
            <person name="Thornton R."/>
            <person name="Coyle M."/>
            <person name="Francisco L."/>
            <person name="Jackson L."/>
            <person name="Javaid M."/>
            <person name="Korchina V."/>
            <person name="Kovar C."/>
            <person name="Mata R."/>
            <person name="Mathew T."/>
            <person name="Ngo R."/>
            <person name="Nguyen L."/>
            <person name="Nguyen N."/>
            <person name="Okwuonu G."/>
            <person name="Ongeri F."/>
            <person name="Pham C."/>
            <person name="Simmons D."/>
            <person name="Wilczek-Boney K."/>
            <person name="Hale W."/>
            <person name="Jakkamsetti A."/>
            <person name="Pham P."/>
            <person name="Ruth R."/>
            <person name="San Lucas F."/>
            <person name="Warren J."/>
            <person name="Zhang J."/>
            <person name="Zhao Z."/>
            <person name="Zhou C."/>
            <person name="Zhu D."/>
            <person name="Lee S."/>
            <person name="Bess C."/>
            <person name="Blankenburg K."/>
            <person name="Forbes L."/>
            <person name="Fu Q."/>
            <person name="Gubbala S."/>
            <person name="Hirani K."/>
            <person name="Jayaseelan J.C."/>
            <person name="Lara F."/>
            <person name="Munidasa M."/>
            <person name="Palculict T."/>
            <person name="Patil S."/>
            <person name="Pu L.-L."/>
            <person name="Saada N."/>
            <person name="Tang L."/>
            <person name="Weissenberger G."/>
            <person name="Zhu Y."/>
            <person name="Hemphill L."/>
            <person name="Shang Y."/>
            <person name="Youmans B."/>
            <person name="Ayvaz T."/>
            <person name="Ross M."/>
            <person name="Santibanez J."/>
            <person name="Aqrawi P."/>
            <person name="Gross S."/>
            <person name="Joshi V."/>
            <person name="Fowler G."/>
            <person name="Nazareth L."/>
            <person name="Reid J."/>
            <person name="Worley K."/>
            <person name="Petrosino J."/>
            <person name="Highlander S."/>
            <person name="Gibbs R."/>
        </authorList>
    </citation>
    <scope>NUCLEOTIDE SEQUENCE [LARGE SCALE GENOMIC DNA]</scope>
    <source>
        <strain evidence="1 2">DSM 2778</strain>
    </source>
</reference>
<dbReference type="Proteomes" id="UP000004067">
    <property type="component" value="Unassembled WGS sequence"/>
</dbReference>
<accession>F5RPK3</accession>
<evidence type="ECO:0000313" key="1">
    <source>
        <dbReference type="EMBL" id="EGK57671.1"/>
    </source>
</evidence>
<evidence type="ECO:0008006" key="3">
    <source>
        <dbReference type="Google" id="ProtNLM"/>
    </source>
</evidence>
<dbReference type="InterPro" id="IPR018841">
    <property type="entry name" value="DUF2442"/>
</dbReference>
<organism evidence="1 2">
    <name type="scientific">Centipeda periodontii DSM 2778</name>
    <dbReference type="NCBI Taxonomy" id="888060"/>
    <lineage>
        <taxon>Bacteria</taxon>
        <taxon>Bacillati</taxon>
        <taxon>Bacillota</taxon>
        <taxon>Negativicutes</taxon>
        <taxon>Selenomonadales</taxon>
        <taxon>Selenomonadaceae</taxon>
        <taxon>Centipeda</taxon>
    </lineage>
</organism>
<comment type="caution">
    <text evidence="1">The sequence shown here is derived from an EMBL/GenBank/DDBJ whole genome shotgun (WGS) entry which is preliminary data.</text>
</comment>
<keyword evidence="2" id="KW-1185">Reference proteome</keyword>